<keyword evidence="1" id="KW-0812">Transmembrane</keyword>
<feature type="transmembrane region" description="Helical" evidence="1">
    <location>
        <begin position="100"/>
        <end position="125"/>
    </location>
</feature>
<feature type="transmembrane region" description="Helical" evidence="1">
    <location>
        <begin position="328"/>
        <end position="346"/>
    </location>
</feature>
<evidence type="ECO:0000313" key="4">
    <source>
        <dbReference type="Proteomes" id="UP001068021"/>
    </source>
</evidence>
<dbReference type="InterPro" id="IPR002760">
    <property type="entry name" value="O_anti_polymase"/>
</dbReference>
<feature type="transmembrane region" description="Helical" evidence="1">
    <location>
        <begin position="200"/>
        <end position="222"/>
    </location>
</feature>
<feature type="transmembrane region" description="Helical" evidence="1">
    <location>
        <begin position="161"/>
        <end position="194"/>
    </location>
</feature>
<protein>
    <submittedName>
        <fullName evidence="2">Oligosaccharide repeat unit polymerase family protein</fullName>
    </submittedName>
</protein>
<organism evidence="2 4">
    <name type="scientific">Methanobacterium veterum</name>
    <dbReference type="NCBI Taxonomy" id="408577"/>
    <lineage>
        <taxon>Archaea</taxon>
        <taxon>Methanobacteriati</taxon>
        <taxon>Methanobacteriota</taxon>
        <taxon>Methanomada group</taxon>
        <taxon>Methanobacteria</taxon>
        <taxon>Methanobacteriales</taxon>
        <taxon>Methanobacteriaceae</taxon>
        <taxon>Methanobacterium</taxon>
    </lineage>
</organism>
<keyword evidence="1" id="KW-1133">Transmembrane helix</keyword>
<reference evidence="2" key="1">
    <citation type="submission" date="2022-12" db="EMBL/GenBank/DDBJ databases">
        <title>Reclassification of two methanogenic archaea species isolated from the Kolyma lowland permafrost.</title>
        <authorList>
            <person name="Trubitsyn V.E."/>
            <person name="Rivkina E.M."/>
            <person name="Shcherbakova V.A."/>
        </authorList>
    </citation>
    <scope>NUCLEOTIDE SEQUENCE</scope>
    <source>
        <strain evidence="2">M2</strain>
        <strain evidence="3">MK4</strain>
    </source>
</reference>
<feature type="transmembrane region" description="Helical" evidence="1">
    <location>
        <begin position="292"/>
        <end position="316"/>
    </location>
</feature>
<dbReference type="Pfam" id="PF01901">
    <property type="entry name" value="O_anti_polymase"/>
    <property type="match status" value="1"/>
</dbReference>
<feature type="transmembrane region" description="Helical" evidence="1">
    <location>
        <begin position="137"/>
        <end position="154"/>
    </location>
</feature>
<dbReference type="AlphaFoldDB" id="A0A9E4ZV05"/>
<feature type="transmembrane region" description="Helical" evidence="1">
    <location>
        <begin position="352"/>
        <end position="373"/>
    </location>
</feature>
<accession>A0A9E4ZV05</accession>
<evidence type="ECO:0000313" key="3">
    <source>
        <dbReference type="EMBL" id="MCZ3371183.1"/>
    </source>
</evidence>
<comment type="caution">
    <text evidence="2">The sequence shown here is derived from an EMBL/GenBank/DDBJ whole genome shotgun (WGS) entry which is preliminary data.</text>
</comment>
<feature type="transmembrane region" description="Helical" evidence="1">
    <location>
        <begin position="12"/>
        <end position="32"/>
    </location>
</feature>
<feature type="transmembrane region" description="Helical" evidence="1">
    <location>
        <begin position="44"/>
        <end position="64"/>
    </location>
</feature>
<dbReference type="EMBL" id="JAPVER010000020">
    <property type="protein sequence ID" value="MCZ3365719.1"/>
    <property type="molecule type" value="Genomic_DNA"/>
</dbReference>
<keyword evidence="1" id="KW-0472">Membrane</keyword>
<keyword evidence="4" id="KW-1185">Reference proteome</keyword>
<feature type="transmembrane region" description="Helical" evidence="1">
    <location>
        <begin position="243"/>
        <end position="265"/>
    </location>
</feature>
<dbReference type="Proteomes" id="UP001074446">
    <property type="component" value="Unassembled WGS sequence"/>
</dbReference>
<proteinExistence type="predicted"/>
<dbReference type="NCBIfam" id="TIGR04370">
    <property type="entry name" value="glyco_rpt_poly"/>
    <property type="match status" value="1"/>
</dbReference>
<dbReference type="Proteomes" id="UP001068021">
    <property type="component" value="Unassembled WGS sequence"/>
</dbReference>
<sequence>MKVKNVDIFSPYLVIVGIILYVSLALVAYQYHLKGLDFVSGETLFAAFFGSLFFIIGALTPKIIGRFNLIPKLDTSGISKDKLNDKLKNSKLSVILNEKVLLAVVLIAIFLELLNTYLLGGIPLFSGYLKAKATNDLWRVSYILFLPAINILIAKYHNRWYYLLFVVGLALFAATGYRTTTMAILLSVFITVYYTRGLQFKHFLIFAVVAAVIGIAVGYIAVKSIEWQQWTLNPIQLVFYRAGFTFMVFDKIVHMAGATHGAMFYNTFTPGHPRYIVGDVVLGYHKMITPTIFGPAMLDFGYIALAIQMFLIGLFLRLLHSAHKLADGVFTAVYAVILAHTLIWIETGPTDFIVWLFYALAVIALVVFARNMWGISKKDSKPENI</sequence>
<evidence type="ECO:0000313" key="2">
    <source>
        <dbReference type="EMBL" id="MCZ3365719.1"/>
    </source>
</evidence>
<dbReference type="RefSeq" id="WP_048082029.1">
    <property type="nucleotide sequence ID" value="NZ_JAPVER010000020.1"/>
</dbReference>
<evidence type="ECO:0000256" key="1">
    <source>
        <dbReference type="SAM" id="Phobius"/>
    </source>
</evidence>
<dbReference type="EMBL" id="JAPVES010000024">
    <property type="protein sequence ID" value="MCZ3371183.1"/>
    <property type="molecule type" value="Genomic_DNA"/>
</dbReference>
<gene>
    <name evidence="3" type="ORF">O3H35_00880</name>
    <name evidence="2" type="ORF">O3H54_07465</name>
</gene>
<name>A0A9E4ZV05_9EURY</name>